<sequence>MKLSPRDSLGYIARPDPSRPGILLFGADAMRVADRRIQIIANLIGPEGEGEMRLNRIQGADVRKDGALLFDALKEQGFFPGQRCVFVEDATDTCAKPIDAALNGWRPGDAVLVVTAGQLTAKSALRKVFESHPQAYALGIYNDPPGRDEIEGIVRESGLAIPDRDAMDGLVALAQTLEPGDFRQTVQKLSLYKYGDTSPLTAADITACAPASTEAAIDDVLDIVAEGQQQKLGPVMRRLEAQGTKPTELMIFALRHFKTLHAVSSAPGGVSAGIGALRPPVFGPRRSKLERQAGRWRVQKLEMAIGMLVDTDLQLRSAGQTAPDMAVVERTLLRLTMLGNTR</sequence>
<proteinExistence type="inferred from homology"/>
<evidence type="ECO:0000256" key="3">
    <source>
        <dbReference type="ARBA" id="ARBA00022695"/>
    </source>
</evidence>
<evidence type="ECO:0000256" key="5">
    <source>
        <dbReference type="ARBA" id="ARBA00022932"/>
    </source>
</evidence>
<protein>
    <recommendedName>
        <fullName evidence="1">DNA-directed DNA polymerase</fullName>
        <ecNumber evidence="1">2.7.7.7</ecNumber>
    </recommendedName>
</protein>
<keyword evidence="2" id="KW-0808">Transferase</keyword>
<dbReference type="GO" id="GO:0009360">
    <property type="term" value="C:DNA polymerase III complex"/>
    <property type="evidence" value="ECO:0007669"/>
    <property type="project" value="TreeGrafter"/>
</dbReference>
<reference evidence="8 9" key="1">
    <citation type="submission" date="2020-04" db="EMBL/GenBank/DDBJ databases">
        <title>Donghicola sp., a member of the Rhodobacteraceae family isolated from mangrove forest in Thailand.</title>
        <authorList>
            <person name="Charoenyingcharoen P."/>
            <person name="Yukphan P."/>
        </authorList>
    </citation>
    <scope>NUCLEOTIDE SEQUENCE [LARGE SCALE GENOMIC DNA]</scope>
    <source>
        <strain evidence="8 9">B5-SW-15</strain>
    </source>
</reference>
<keyword evidence="3" id="KW-0548">Nucleotidyltransferase</keyword>
<dbReference type="InterPro" id="IPR027417">
    <property type="entry name" value="P-loop_NTPase"/>
</dbReference>
<dbReference type="EC" id="2.7.7.7" evidence="1"/>
<dbReference type="EMBL" id="JABCJE010000001">
    <property type="protein sequence ID" value="NVO22525.1"/>
    <property type="molecule type" value="Genomic_DNA"/>
</dbReference>
<keyword evidence="4" id="KW-0235">DNA replication</keyword>
<organism evidence="8 9">
    <name type="scientific">Donghicola mangrovi</name>
    <dbReference type="NCBI Taxonomy" id="2729614"/>
    <lineage>
        <taxon>Bacteria</taxon>
        <taxon>Pseudomonadati</taxon>
        <taxon>Pseudomonadota</taxon>
        <taxon>Alphaproteobacteria</taxon>
        <taxon>Rhodobacterales</taxon>
        <taxon>Roseobacteraceae</taxon>
        <taxon>Donghicola</taxon>
    </lineage>
</organism>
<evidence type="ECO:0000256" key="2">
    <source>
        <dbReference type="ARBA" id="ARBA00022679"/>
    </source>
</evidence>
<comment type="caution">
    <text evidence="8">The sequence shown here is derived from an EMBL/GenBank/DDBJ whole genome shotgun (WGS) entry which is preliminary data.</text>
</comment>
<dbReference type="Gene3D" id="3.40.50.300">
    <property type="entry name" value="P-loop containing nucleotide triphosphate hydrolases"/>
    <property type="match status" value="1"/>
</dbReference>
<dbReference type="SUPFAM" id="SSF48019">
    <property type="entry name" value="post-AAA+ oligomerization domain-like"/>
    <property type="match status" value="1"/>
</dbReference>
<comment type="catalytic activity">
    <reaction evidence="7">
        <text>DNA(n) + a 2'-deoxyribonucleoside 5'-triphosphate = DNA(n+1) + diphosphate</text>
        <dbReference type="Rhea" id="RHEA:22508"/>
        <dbReference type="Rhea" id="RHEA-COMP:17339"/>
        <dbReference type="Rhea" id="RHEA-COMP:17340"/>
        <dbReference type="ChEBI" id="CHEBI:33019"/>
        <dbReference type="ChEBI" id="CHEBI:61560"/>
        <dbReference type="ChEBI" id="CHEBI:173112"/>
        <dbReference type="EC" id="2.7.7.7"/>
    </reaction>
</comment>
<dbReference type="InterPro" id="IPR005790">
    <property type="entry name" value="DNA_polIII_delta"/>
</dbReference>
<evidence type="ECO:0000313" key="8">
    <source>
        <dbReference type="EMBL" id="NVO22525.1"/>
    </source>
</evidence>
<evidence type="ECO:0000313" key="9">
    <source>
        <dbReference type="Proteomes" id="UP000592216"/>
    </source>
</evidence>
<dbReference type="RefSeq" id="WP_177156752.1">
    <property type="nucleotide sequence ID" value="NZ_JABCJE010000001.1"/>
</dbReference>
<dbReference type="GO" id="GO:0003887">
    <property type="term" value="F:DNA-directed DNA polymerase activity"/>
    <property type="evidence" value="ECO:0007669"/>
    <property type="project" value="UniProtKB-KW"/>
</dbReference>
<accession>A0A850Q7K4</accession>
<dbReference type="NCBIfam" id="TIGR01128">
    <property type="entry name" value="holA"/>
    <property type="match status" value="1"/>
</dbReference>
<comment type="similarity">
    <text evidence="6">Belongs to the DNA polymerase HolA subunit family.</text>
</comment>
<gene>
    <name evidence="8" type="ORF">HJ536_04070</name>
</gene>
<dbReference type="AlphaFoldDB" id="A0A850Q7K4"/>
<keyword evidence="5" id="KW-0239">DNA-directed DNA polymerase</keyword>
<evidence type="ECO:0000256" key="6">
    <source>
        <dbReference type="ARBA" id="ARBA00034754"/>
    </source>
</evidence>
<dbReference type="PANTHER" id="PTHR34388:SF1">
    <property type="entry name" value="DNA POLYMERASE III SUBUNIT DELTA"/>
    <property type="match status" value="1"/>
</dbReference>
<dbReference type="InterPro" id="IPR008921">
    <property type="entry name" value="DNA_pol3_clamp-load_cplx_C"/>
</dbReference>
<evidence type="ECO:0000256" key="4">
    <source>
        <dbReference type="ARBA" id="ARBA00022705"/>
    </source>
</evidence>
<name>A0A850Q7K4_9RHOB</name>
<dbReference type="GO" id="GO:0006261">
    <property type="term" value="P:DNA-templated DNA replication"/>
    <property type="evidence" value="ECO:0007669"/>
    <property type="project" value="TreeGrafter"/>
</dbReference>
<dbReference type="PANTHER" id="PTHR34388">
    <property type="entry name" value="DNA POLYMERASE III SUBUNIT DELTA"/>
    <property type="match status" value="1"/>
</dbReference>
<dbReference type="Proteomes" id="UP000592216">
    <property type="component" value="Unassembled WGS sequence"/>
</dbReference>
<dbReference type="GO" id="GO:0003677">
    <property type="term" value="F:DNA binding"/>
    <property type="evidence" value="ECO:0007669"/>
    <property type="project" value="InterPro"/>
</dbReference>
<dbReference type="Gene3D" id="1.20.272.10">
    <property type="match status" value="1"/>
</dbReference>
<evidence type="ECO:0000256" key="7">
    <source>
        <dbReference type="ARBA" id="ARBA00049244"/>
    </source>
</evidence>
<evidence type="ECO:0000256" key="1">
    <source>
        <dbReference type="ARBA" id="ARBA00012417"/>
    </source>
</evidence>